<protein>
    <submittedName>
        <fullName evidence="1">9170_t:CDS:1</fullName>
    </submittedName>
</protein>
<name>A0ACA9QYC2_9GLOM</name>
<comment type="caution">
    <text evidence="1">The sequence shown here is derived from an EMBL/GenBank/DDBJ whole genome shotgun (WGS) entry which is preliminary data.</text>
</comment>
<proteinExistence type="predicted"/>
<dbReference type="Proteomes" id="UP000789525">
    <property type="component" value="Unassembled WGS sequence"/>
</dbReference>
<feature type="non-terminal residue" evidence="1">
    <location>
        <position position="1"/>
    </location>
</feature>
<organism evidence="1 2">
    <name type="scientific">Acaulospora colombiana</name>
    <dbReference type="NCBI Taxonomy" id="27376"/>
    <lineage>
        <taxon>Eukaryota</taxon>
        <taxon>Fungi</taxon>
        <taxon>Fungi incertae sedis</taxon>
        <taxon>Mucoromycota</taxon>
        <taxon>Glomeromycotina</taxon>
        <taxon>Glomeromycetes</taxon>
        <taxon>Diversisporales</taxon>
        <taxon>Acaulosporaceae</taxon>
        <taxon>Acaulospora</taxon>
    </lineage>
</organism>
<dbReference type="EMBL" id="CAJVPT010063717">
    <property type="protein sequence ID" value="CAG8769084.1"/>
    <property type="molecule type" value="Genomic_DNA"/>
</dbReference>
<keyword evidence="2" id="KW-1185">Reference proteome</keyword>
<feature type="non-terminal residue" evidence="1">
    <location>
        <position position="130"/>
    </location>
</feature>
<evidence type="ECO:0000313" key="2">
    <source>
        <dbReference type="Proteomes" id="UP000789525"/>
    </source>
</evidence>
<accession>A0ACA9QYC2</accession>
<sequence length="130" mass="13902">EAVRAAIQKAYCMCGHFGPWFPNDSSSTDPNFSLFSAVKGIAKRGNSTIDSVGRKWGYSTVNIGCGEGRRMGGDEWELPGARDTVRVSVGELSSDGYGAAGCEGSHINRSDRAECEILLVIGGDDSMMCW</sequence>
<evidence type="ECO:0000313" key="1">
    <source>
        <dbReference type="EMBL" id="CAG8769084.1"/>
    </source>
</evidence>
<gene>
    <name evidence="1" type="ORF">ACOLOM_LOCUS13651</name>
</gene>
<reference evidence="1" key="1">
    <citation type="submission" date="2021-06" db="EMBL/GenBank/DDBJ databases">
        <authorList>
            <person name="Kallberg Y."/>
            <person name="Tangrot J."/>
            <person name="Rosling A."/>
        </authorList>
    </citation>
    <scope>NUCLEOTIDE SEQUENCE</scope>
    <source>
        <strain evidence="1">CL356</strain>
    </source>
</reference>